<feature type="compositionally biased region" description="Polar residues" evidence="1">
    <location>
        <begin position="571"/>
        <end position="587"/>
    </location>
</feature>
<feature type="compositionally biased region" description="Low complexity" evidence="1">
    <location>
        <begin position="218"/>
        <end position="234"/>
    </location>
</feature>
<feature type="compositionally biased region" description="Low complexity" evidence="1">
    <location>
        <begin position="659"/>
        <end position="675"/>
    </location>
</feature>
<feature type="compositionally biased region" description="Basic and acidic residues" evidence="1">
    <location>
        <begin position="711"/>
        <end position="724"/>
    </location>
</feature>
<feature type="compositionally biased region" description="Basic and acidic residues" evidence="1">
    <location>
        <begin position="89"/>
        <end position="107"/>
    </location>
</feature>
<feature type="compositionally biased region" description="Basic and acidic residues" evidence="1">
    <location>
        <begin position="508"/>
        <end position="521"/>
    </location>
</feature>
<dbReference type="KEGG" id="csol:105367679"/>
<reference evidence="3" key="1">
    <citation type="submission" date="2025-08" db="UniProtKB">
        <authorList>
            <consortium name="RefSeq"/>
        </authorList>
    </citation>
    <scope>IDENTIFICATION</scope>
</reference>
<feature type="compositionally biased region" description="Low complexity" evidence="1">
    <location>
        <begin position="745"/>
        <end position="761"/>
    </location>
</feature>
<feature type="compositionally biased region" description="Low complexity" evidence="1">
    <location>
        <begin position="471"/>
        <end position="480"/>
    </location>
</feature>
<organism evidence="2 3">
    <name type="scientific">Ceratosolen solmsi marchali</name>
    <dbReference type="NCBI Taxonomy" id="326594"/>
    <lineage>
        <taxon>Eukaryota</taxon>
        <taxon>Metazoa</taxon>
        <taxon>Ecdysozoa</taxon>
        <taxon>Arthropoda</taxon>
        <taxon>Hexapoda</taxon>
        <taxon>Insecta</taxon>
        <taxon>Pterygota</taxon>
        <taxon>Neoptera</taxon>
        <taxon>Endopterygota</taxon>
        <taxon>Hymenoptera</taxon>
        <taxon>Apocrita</taxon>
        <taxon>Proctotrupomorpha</taxon>
        <taxon>Chalcidoidea</taxon>
        <taxon>Agaonidae</taxon>
        <taxon>Agaoninae</taxon>
        <taxon>Ceratosolen</taxon>
    </lineage>
</organism>
<dbReference type="RefSeq" id="XP_011504749.1">
    <property type="nucleotide sequence ID" value="XM_011506447.1"/>
</dbReference>
<feature type="compositionally biased region" description="Basic and acidic residues" evidence="1">
    <location>
        <begin position="69"/>
        <end position="81"/>
    </location>
</feature>
<feature type="compositionally biased region" description="Polar residues" evidence="1">
    <location>
        <begin position="735"/>
        <end position="744"/>
    </location>
</feature>
<feature type="compositionally biased region" description="Basic and acidic residues" evidence="1">
    <location>
        <begin position="825"/>
        <end position="837"/>
    </location>
</feature>
<gene>
    <name evidence="3" type="primary">LOC105367679</name>
</gene>
<feature type="region of interest" description="Disordered" evidence="1">
    <location>
        <begin position="493"/>
        <end position="678"/>
    </location>
</feature>
<evidence type="ECO:0000256" key="1">
    <source>
        <dbReference type="SAM" id="MobiDB-lite"/>
    </source>
</evidence>
<accession>A0AAJ6YUM6</accession>
<feature type="region of interest" description="Disordered" evidence="1">
    <location>
        <begin position="695"/>
        <end position="837"/>
    </location>
</feature>
<protein>
    <submittedName>
        <fullName evidence="3">Uncharacterized protein LOC105367679</fullName>
    </submittedName>
</protein>
<feature type="compositionally biased region" description="Basic and acidic residues" evidence="1">
    <location>
        <begin position="138"/>
        <end position="147"/>
    </location>
</feature>
<dbReference type="AlphaFoldDB" id="A0AAJ6YUM6"/>
<feature type="compositionally biased region" description="Polar residues" evidence="1">
    <location>
        <begin position="610"/>
        <end position="621"/>
    </location>
</feature>
<evidence type="ECO:0000313" key="3">
    <source>
        <dbReference type="RefSeq" id="XP_011504749.1"/>
    </source>
</evidence>
<feature type="compositionally biased region" description="Polar residues" evidence="1">
    <location>
        <begin position="434"/>
        <end position="460"/>
    </location>
</feature>
<name>A0AAJ6YUM6_9HYME</name>
<dbReference type="GeneID" id="105367679"/>
<feature type="compositionally biased region" description="Basic and acidic residues" evidence="1">
    <location>
        <begin position="531"/>
        <end position="544"/>
    </location>
</feature>
<feature type="compositionally biased region" description="Basic and acidic residues" evidence="1">
    <location>
        <begin position="167"/>
        <end position="176"/>
    </location>
</feature>
<proteinExistence type="predicted"/>
<feature type="compositionally biased region" description="Basic and acidic residues" evidence="1">
    <location>
        <begin position="278"/>
        <end position="292"/>
    </location>
</feature>
<feature type="region of interest" description="Disordered" evidence="1">
    <location>
        <begin position="434"/>
        <end position="480"/>
    </location>
</feature>
<sequence>MSSLRNYGDSGAYRSRTGIASNSTFGRNATTGSNFSNYRTNYTGIGSSSLKTSTTKDRSIGNIYTGNFTKKDGDKAEEKASYKYSFNKNSEKERLTPGDISKDDQRTRGRSSNGPSMLDKYTLGSGKIASERSASVLDKYRGNRESSGKSPRYGASNSYSESSRSYAGEKKEREQEAAATKGPRFASSRASQEPSPEVAGKTSGQRGRSQLAGKNGQSSNYPESSTSSTSSPRYNGRHSHVSRNNAERILSDGIGFTRSDKFHNAAAKLQPSPVVDEAADRDQKCHNTDSRSDAAALDTSLPLATNSPKNKQEKLHDMALTDNSKRCDKEDSAENEVIIISVVTRGTSPTPPPPLTAYARTKRLEPLPKVVRREVNKSELNKVERCAKEQQVDCVVGEGSSRGRYTPRYNSAATGRAFGVPWVSSYLDKFSSSASASNPGLYSSRSTCNISHNRASTDSPGCSKAMDESSKSSTKSSTIGSSTNLIQYSAHNTQHHNRCNSGSSTLAKEVDRPSAKVDSSQKRRKAALSDGEERKSNASREETPRVSGGQDHGQGLATSSSRKESSSKLSDGNSSAHGKSASVSRSGSLKLRHTTSAQSPPSINGPVGCNSANGDRSNSSRGMKYVNKDFRKSALNMENGDPSRSQISDRKNQKKYQRSVSVSSQDSQSESNSGSTTMLQQVASFGSLVSLKPTKLASKHKAPPTKANIARKGDVKGPERDGRKSSSKSPPSSSNRNIARTVSISTSECSFDGSSSDTSISDADDNEPAKAKQDIRKKRTPNAPFQERKGKTSLDSSKTSVLVSSADELSINTDKPPRPPSTPRSRNDRSGKTDEAKSFLIRTLAPVANNFKIKQQESADEISRAEFITKLEHNEHGKQFNVG</sequence>
<dbReference type="Proteomes" id="UP000695007">
    <property type="component" value="Unplaced"/>
</dbReference>
<feature type="compositionally biased region" description="Low complexity" evidence="1">
    <location>
        <begin position="152"/>
        <end position="166"/>
    </location>
</feature>
<keyword evidence="2" id="KW-1185">Reference proteome</keyword>
<feature type="compositionally biased region" description="Polar residues" evidence="1">
    <location>
        <begin position="793"/>
        <end position="803"/>
    </location>
</feature>
<feature type="compositionally biased region" description="Polar residues" evidence="1">
    <location>
        <begin position="18"/>
        <end position="53"/>
    </location>
</feature>
<feature type="region of interest" description="Disordered" evidence="1">
    <location>
        <begin position="267"/>
        <end position="312"/>
    </location>
</feature>
<feature type="region of interest" description="Disordered" evidence="1">
    <location>
        <begin position="1"/>
        <end position="248"/>
    </location>
</feature>
<evidence type="ECO:0000313" key="2">
    <source>
        <dbReference type="Proteomes" id="UP000695007"/>
    </source>
</evidence>